<gene>
    <name evidence="1" type="ORF">Tci_341772</name>
</gene>
<evidence type="ECO:0000313" key="1">
    <source>
        <dbReference type="EMBL" id="GEX69797.1"/>
    </source>
</evidence>
<name>A0A699H9K8_TANCI</name>
<dbReference type="AlphaFoldDB" id="A0A699H9K8"/>
<proteinExistence type="predicted"/>
<reference evidence="1" key="1">
    <citation type="journal article" date="2019" name="Sci. Rep.">
        <title>Draft genome of Tanacetum cinerariifolium, the natural source of mosquito coil.</title>
        <authorList>
            <person name="Yamashiro T."/>
            <person name="Shiraishi A."/>
            <person name="Satake H."/>
            <person name="Nakayama K."/>
        </authorList>
    </citation>
    <scope>NUCLEOTIDE SEQUENCE</scope>
</reference>
<comment type="caution">
    <text evidence="1">The sequence shown here is derived from an EMBL/GenBank/DDBJ whole genome shotgun (WGS) entry which is preliminary data.</text>
</comment>
<organism evidence="1">
    <name type="scientific">Tanacetum cinerariifolium</name>
    <name type="common">Dalmatian daisy</name>
    <name type="synonym">Chrysanthemum cinerariifolium</name>
    <dbReference type="NCBI Taxonomy" id="118510"/>
    <lineage>
        <taxon>Eukaryota</taxon>
        <taxon>Viridiplantae</taxon>
        <taxon>Streptophyta</taxon>
        <taxon>Embryophyta</taxon>
        <taxon>Tracheophyta</taxon>
        <taxon>Spermatophyta</taxon>
        <taxon>Magnoliopsida</taxon>
        <taxon>eudicotyledons</taxon>
        <taxon>Gunneridae</taxon>
        <taxon>Pentapetalae</taxon>
        <taxon>asterids</taxon>
        <taxon>campanulids</taxon>
        <taxon>Asterales</taxon>
        <taxon>Asteraceae</taxon>
        <taxon>Asteroideae</taxon>
        <taxon>Anthemideae</taxon>
        <taxon>Anthemidinae</taxon>
        <taxon>Tanacetum</taxon>
    </lineage>
</organism>
<protein>
    <submittedName>
        <fullName evidence="1">Uncharacterized protein</fullName>
    </submittedName>
</protein>
<accession>A0A699H9K8</accession>
<dbReference type="EMBL" id="BKCJ010124294">
    <property type="protein sequence ID" value="GEX69797.1"/>
    <property type="molecule type" value="Genomic_DNA"/>
</dbReference>
<sequence length="181" mass="19685">MGNEAGTDVDIINECGYRSFPLRSLSLYAPLPSASVTSYGPSHLGPSFPPSSAWLASLLWLSSTSISAVLKVGMPINAGITAFVSYISENEVSPLLDLILVRCAHRTRGISSTQSLLPLSYRTFIPSPKRLFALSPKSLACGCLMEAKRWRMLSFSHQSLNRLSLNCFPLSDIISHGRPNL</sequence>